<evidence type="ECO:0000259" key="1">
    <source>
        <dbReference type="PROSITE" id="PS50980"/>
    </source>
</evidence>
<keyword evidence="3" id="KW-0808">Transferase</keyword>
<organism evidence="3 4">
    <name type="scientific">Pseudobutyrivibrio xylanivorans</name>
    <dbReference type="NCBI Taxonomy" id="185007"/>
    <lineage>
        <taxon>Bacteria</taxon>
        <taxon>Bacillati</taxon>
        <taxon>Bacillota</taxon>
        <taxon>Clostridia</taxon>
        <taxon>Lachnospirales</taxon>
        <taxon>Lachnospiraceae</taxon>
        <taxon>Pseudobutyrivibrio</taxon>
    </lineage>
</organism>
<dbReference type="RefSeq" id="WP_028247837.1">
    <property type="nucleotide sequence ID" value="NZ_FMWK01000003.1"/>
</dbReference>
<dbReference type="PROSITE" id="PS50989">
    <property type="entry name" value="COA_CT_CTER"/>
    <property type="match status" value="1"/>
</dbReference>
<dbReference type="AlphaFoldDB" id="A0A1G5RV04"/>
<dbReference type="PROSITE" id="PS50980">
    <property type="entry name" value="COA_CT_NTER"/>
    <property type="match status" value="1"/>
</dbReference>
<proteinExistence type="predicted"/>
<gene>
    <name evidence="3" type="ORF">SAMN02910350_00654</name>
</gene>
<feature type="domain" description="CoA carboxyltransferase C-terminal" evidence="2">
    <location>
        <begin position="223"/>
        <end position="444"/>
    </location>
</feature>
<evidence type="ECO:0000313" key="3">
    <source>
        <dbReference type="EMBL" id="SCZ77281.1"/>
    </source>
</evidence>
<dbReference type="InterPro" id="IPR011762">
    <property type="entry name" value="COA_CT_N"/>
</dbReference>
<dbReference type="InterPro" id="IPR029045">
    <property type="entry name" value="ClpP/crotonase-like_dom_sf"/>
</dbReference>
<dbReference type="PANTHER" id="PTHR43842">
    <property type="entry name" value="PROPIONYL-COA CARBOXYLASE BETA CHAIN"/>
    <property type="match status" value="1"/>
</dbReference>
<evidence type="ECO:0000313" key="4">
    <source>
        <dbReference type="Proteomes" id="UP000199428"/>
    </source>
</evidence>
<dbReference type="PANTHER" id="PTHR43842:SF2">
    <property type="entry name" value="PROPIONYL-COA CARBOXYLASE BETA CHAIN, MITOCHONDRIAL"/>
    <property type="match status" value="1"/>
</dbReference>
<evidence type="ECO:0000259" key="2">
    <source>
        <dbReference type="PROSITE" id="PS50989"/>
    </source>
</evidence>
<accession>A0A1G5RV04</accession>
<protein>
    <submittedName>
        <fullName evidence="3">Acetyl-CoA carboxylase, carboxyltransferase component</fullName>
    </submittedName>
</protein>
<dbReference type="InterPro" id="IPR011763">
    <property type="entry name" value="COA_CT_C"/>
</dbReference>
<name>A0A1G5RV04_PSEXY</name>
<dbReference type="SUPFAM" id="SSF52096">
    <property type="entry name" value="ClpP/crotonase"/>
    <property type="match status" value="2"/>
</dbReference>
<dbReference type="Proteomes" id="UP000199428">
    <property type="component" value="Unassembled WGS sequence"/>
</dbReference>
<dbReference type="GO" id="GO:0004658">
    <property type="term" value="F:propionyl-CoA carboxylase activity"/>
    <property type="evidence" value="ECO:0007669"/>
    <property type="project" value="TreeGrafter"/>
</dbReference>
<sequence length="444" mass="47070">MGNDLSQAQARINALLDDNSFVELQSLVMSRNTDFNLDAKKEPSDGVIIGHGLVDGTLVFVFSQNAEVLGGTIGEMHAKKILSLYDMALKVGAPVIGFIDCGGVRLQESFDALEALGSVIERAADVKGVIPQLMCVAGNCGGGLSVLPSLADFTFMVDGASLFYNSPDAIKGNRAEECDSSSAAFQFEEAGTVDMHGSLSEVVASMRQVISMIPNDITEATDDLNRASEGLESKVGDAAAVATEIADNREFIELKAGFAKEMVTGLMKLDGVTIGVVGNREVDGEAFLSAAGCEKAADFVDLCDMYEIPVLSITNVAAFKSCVCQEKRLPRALAQMTQRFVDASIPKINLITKQAYGSPYVLMNSKSLGADLVYAFETASVGAMEAAKAARILSENGTDAAAIEKDYAQLQDSALTAAAHGHIDRIVSTADARKYIIAGFEMFF</sequence>
<reference evidence="3 4" key="1">
    <citation type="submission" date="2016-10" db="EMBL/GenBank/DDBJ databases">
        <authorList>
            <person name="de Groot N.N."/>
        </authorList>
    </citation>
    <scope>NUCLEOTIDE SEQUENCE [LARGE SCALE GENOMIC DNA]</scope>
    <source>
        <strain evidence="3 4">DSM 10317</strain>
    </source>
</reference>
<dbReference type="InterPro" id="IPR051047">
    <property type="entry name" value="AccD/PCCB"/>
</dbReference>
<dbReference type="GO" id="GO:0016740">
    <property type="term" value="F:transferase activity"/>
    <property type="evidence" value="ECO:0007669"/>
    <property type="project" value="UniProtKB-KW"/>
</dbReference>
<dbReference type="InterPro" id="IPR034733">
    <property type="entry name" value="AcCoA_carboxyl_beta"/>
</dbReference>
<dbReference type="EMBL" id="FMWK01000003">
    <property type="protein sequence ID" value="SCZ77281.1"/>
    <property type="molecule type" value="Genomic_DNA"/>
</dbReference>
<dbReference type="Pfam" id="PF01039">
    <property type="entry name" value="Carboxyl_trans"/>
    <property type="match status" value="1"/>
</dbReference>
<feature type="domain" description="CoA carboxyltransferase N-terminal" evidence="1">
    <location>
        <begin position="1"/>
        <end position="232"/>
    </location>
</feature>
<dbReference type="Gene3D" id="3.90.226.10">
    <property type="entry name" value="2-enoyl-CoA Hydratase, Chain A, domain 1"/>
    <property type="match status" value="2"/>
</dbReference>